<accession>A0A1G6KZ80</accession>
<dbReference type="Gene3D" id="3.40.30.10">
    <property type="entry name" value="Glutaredoxin"/>
    <property type="match status" value="1"/>
</dbReference>
<evidence type="ECO:0000256" key="3">
    <source>
        <dbReference type="ARBA" id="ARBA00023002"/>
    </source>
</evidence>
<dbReference type="PIRSF" id="PIRSF000303">
    <property type="entry name" value="Glutathion_perox"/>
    <property type="match status" value="1"/>
</dbReference>
<dbReference type="PROSITE" id="PS00763">
    <property type="entry name" value="GLUTATHIONE_PEROXID_2"/>
    <property type="match status" value="1"/>
</dbReference>
<evidence type="ECO:0000313" key="6">
    <source>
        <dbReference type="EMBL" id="SDC36237.1"/>
    </source>
</evidence>
<keyword evidence="7" id="KW-1185">Reference proteome</keyword>
<sequence>METIYDYEVMQTSGDPLSLSTYEGDVLLIVNTASKCDFTPQFDDLQRLYDKYKDQGFKILGFPCNQFHAQEPGTDEEAKAFCQMNYGVQFPIFSKIYVNGKRSHPLFQYLKEAQPFQGFDDSTMNAKLIKKIIEDRYPEWLTGDEIKWNFTKFLVNRDGEVIERFESHEEPLDFEAKIKELL</sequence>
<dbReference type="PANTHER" id="PTHR11592">
    <property type="entry name" value="GLUTATHIONE PEROXIDASE"/>
    <property type="match status" value="1"/>
</dbReference>
<evidence type="ECO:0000256" key="5">
    <source>
        <dbReference type="RuleBase" id="RU000499"/>
    </source>
</evidence>
<dbReference type="EMBL" id="FMYI01000007">
    <property type="protein sequence ID" value="SDC36237.1"/>
    <property type="molecule type" value="Genomic_DNA"/>
</dbReference>
<reference evidence="7" key="1">
    <citation type="submission" date="2016-09" db="EMBL/GenBank/DDBJ databases">
        <authorList>
            <person name="Varghese N."/>
            <person name="Submissions S."/>
        </authorList>
    </citation>
    <scope>NUCLEOTIDE SEQUENCE [LARGE SCALE GENOMIC DNA]</scope>
    <source>
        <strain evidence="7">S5</strain>
    </source>
</reference>
<comment type="similarity">
    <text evidence="1 5">Belongs to the glutathione peroxidase family.</text>
</comment>
<evidence type="ECO:0000256" key="4">
    <source>
        <dbReference type="PIRSR" id="PIRSR000303-1"/>
    </source>
</evidence>
<evidence type="ECO:0000256" key="2">
    <source>
        <dbReference type="ARBA" id="ARBA00022559"/>
    </source>
</evidence>
<feature type="active site" evidence="4">
    <location>
        <position position="36"/>
    </location>
</feature>
<organism evidence="6 7">
    <name type="scientific">Pelagirhabdus alkalitolerans</name>
    <dbReference type="NCBI Taxonomy" id="1612202"/>
    <lineage>
        <taxon>Bacteria</taxon>
        <taxon>Bacillati</taxon>
        <taxon>Bacillota</taxon>
        <taxon>Bacilli</taxon>
        <taxon>Bacillales</taxon>
        <taxon>Bacillaceae</taxon>
        <taxon>Pelagirhabdus</taxon>
    </lineage>
</organism>
<evidence type="ECO:0000256" key="1">
    <source>
        <dbReference type="ARBA" id="ARBA00006926"/>
    </source>
</evidence>
<dbReference type="InterPro" id="IPR000889">
    <property type="entry name" value="Glutathione_peroxidase"/>
</dbReference>
<dbReference type="GO" id="GO:0034599">
    <property type="term" value="P:cellular response to oxidative stress"/>
    <property type="evidence" value="ECO:0007669"/>
    <property type="project" value="TreeGrafter"/>
</dbReference>
<dbReference type="CDD" id="cd00340">
    <property type="entry name" value="GSH_Peroxidase"/>
    <property type="match status" value="1"/>
</dbReference>
<dbReference type="STRING" id="1612202.SAMN05421734_10737"/>
<keyword evidence="2 5" id="KW-0575">Peroxidase</keyword>
<dbReference type="AlphaFoldDB" id="A0A1G6KZ80"/>
<dbReference type="SUPFAM" id="SSF52833">
    <property type="entry name" value="Thioredoxin-like"/>
    <property type="match status" value="1"/>
</dbReference>
<protein>
    <recommendedName>
        <fullName evidence="5">Glutathione peroxidase</fullName>
    </recommendedName>
</protein>
<proteinExistence type="inferred from homology"/>
<name>A0A1G6KZ80_9BACI</name>
<dbReference type="PANTHER" id="PTHR11592:SF78">
    <property type="entry name" value="GLUTATHIONE PEROXIDASE"/>
    <property type="match status" value="1"/>
</dbReference>
<dbReference type="PRINTS" id="PR01011">
    <property type="entry name" value="GLUTPROXDASE"/>
</dbReference>
<dbReference type="RefSeq" id="WP_090796178.1">
    <property type="nucleotide sequence ID" value="NZ_FMYI01000007.1"/>
</dbReference>
<keyword evidence="3 5" id="KW-0560">Oxidoreductase</keyword>
<dbReference type="Pfam" id="PF00255">
    <property type="entry name" value="GSHPx"/>
    <property type="match status" value="1"/>
</dbReference>
<dbReference type="InterPro" id="IPR029760">
    <property type="entry name" value="GPX_CS"/>
</dbReference>
<dbReference type="InterPro" id="IPR036249">
    <property type="entry name" value="Thioredoxin-like_sf"/>
</dbReference>
<dbReference type="FunFam" id="3.40.30.10:FF:000010">
    <property type="entry name" value="Glutathione peroxidase"/>
    <property type="match status" value="1"/>
</dbReference>
<gene>
    <name evidence="6" type="ORF">SAMN05421734_10737</name>
</gene>
<evidence type="ECO:0000313" key="7">
    <source>
        <dbReference type="Proteomes" id="UP000242949"/>
    </source>
</evidence>
<dbReference type="Proteomes" id="UP000242949">
    <property type="component" value="Unassembled WGS sequence"/>
</dbReference>
<dbReference type="GO" id="GO:0004601">
    <property type="term" value="F:peroxidase activity"/>
    <property type="evidence" value="ECO:0007669"/>
    <property type="project" value="UniProtKB-KW"/>
</dbReference>
<dbReference type="OrthoDB" id="9789406at2"/>
<dbReference type="PROSITE" id="PS51355">
    <property type="entry name" value="GLUTATHIONE_PEROXID_3"/>
    <property type="match status" value="1"/>
</dbReference>